<reference evidence="1" key="1">
    <citation type="submission" date="2020-03" db="EMBL/GenBank/DDBJ databases">
        <authorList>
            <person name="Weist P."/>
        </authorList>
    </citation>
    <scope>NUCLEOTIDE SEQUENCE</scope>
</reference>
<proteinExistence type="predicted"/>
<dbReference type="EMBL" id="CADEAL010004093">
    <property type="protein sequence ID" value="CAB1451611.1"/>
    <property type="molecule type" value="Genomic_DNA"/>
</dbReference>
<dbReference type="AlphaFoldDB" id="A0A9N7VFY1"/>
<gene>
    <name evidence="1" type="ORF">PLEPLA_LOCUS39305</name>
</gene>
<sequence length="197" mass="21859">MARACCLTISEEWSNGTRRFQEQQGLQCPLFVKDVHSTWPYGMFHGVVGDMASMDERTGDAGWPGELWSREAASDMVINGRINTSISEVALSISRLFLLLPPRSLLLPWTDHFITGRISGSGRQGLLAKDIDGGSEDTNTGVRVKEEAAEEAVRKLVEDGGRQLQHKLRSITYIKLRLKAGSLLLMSGNSKYLHIKD</sequence>
<dbReference type="Proteomes" id="UP001153269">
    <property type="component" value="Unassembled WGS sequence"/>
</dbReference>
<evidence type="ECO:0000313" key="2">
    <source>
        <dbReference type="Proteomes" id="UP001153269"/>
    </source>
</evidence>
<organism evidence="1 2">
    <name type="scientific">Pleuronectes platessa</name>
    <name type="common">European plaice</name>
    <dbReference type="NCBI Taxonomy" id="8262"/>
    <lineage>
        <taxon>Eukaryota</taxon>
        <taxon>Metazoa</taxon>
        <taxon>Chordata</taxon>
        <taxon>Craniata</taxon>
        <taxon>Vertebrata</taxon>
        <taxon>Euteleostomi</taxon>
        <taxon>Actinopterygii</taxon>
        <taxon>Neopterygii</taxon>
        <taxon>Teleostei</taxon>
        <taxon>Neoteleostei</taxon>
        <taxon>Acanthomorphata</taxon>
        <taxon>Carangaria</taxon>
        <taxon>Pleuronectiformes</taxon>
        <taxon>Pleuronectoidei</taxon>
        <taxon>Pleuronectidae</taxon>
        <taxon>Pleuronectes</taxon>
    </lineage>
</organism>
<accession>A0A9N7VFY1</accession>
<evidence type="ECO:0000313" key="1">
    <source>
        <dbReference type="EMBL" id="CAB1451611.1"/>
    </source>
</evidence>
<name>A0A9N7VFY1_PLEPL</name>
<protein>
    <submittedName>
        <fullName evidence="1">Uncharacterized protein</fullName>
    </submittedName>
</protein>
<comment type="caution">
    <text evidence="1">The sequence shown here is derived from an EMBL/GenBank/DDBJ whole genome shotgun (WGS) entry which is preliminary data.</text>
</comment>
<keyword evidence="2" id="KW-1185">Reference proteome</keyword>